<dbReference type="EMBL" id="CADCUK010000055">
    <property type="protein sequence ID" value="CAA9367506.1"/>
    <property type="molecule type" value="Genomic_DNA"/>
</dbReference>
<dbReference type="Pfam" id="PF10604">
    <property type="entry name" value="Polyketide_cyc2"/>
    <property type="match status" value="1"/>
</dbReference>
<accession>A0A6J4MV49</accession>
<dbReference type="CDD" id="cd07812">
    <property type="entry name" value="SRPBCC"/>
    <property type="match status" value="1"/>
</dbReference>
<dbReference type="SUPFAM" id="SSF55961">
    <property type="entry name" value="Bet v1-like"/>
    <property type="match status" value="1"/>
</dbReference>
<reference evidence="1" key="1">
    <citation type="submission" date="2020-02" db="EMBL/GenBank/DDBJ databases">
        <authorList>
            <person name="Meier V. D."/>
        </authorList>
    </citation>
    <scope>NUCLEOTIDE SEQUENCE</scope>
    <source>
        <strain evidence="1">AVDCRST_MAG47</strain>
    </source>
</reference>
<name>A0A6J4MV49_9ACTN</name>
<dbReference type="AlphaFoldDB" id="A0A6J4MV49"/>
<evidence type="ECO:0008006" key="2">
    <source>
        <dbReference type="Google" id="ProtNLM"/>
    </source>
</evidence>
<gene>
    <name evidence="1" type="ORF">AVDCRST_MAG47-751</name>
</gene>
<proteinExistence type="predicted"/>
<dbReference type="InterPro" id="IPR023393">
    <property type="entry name" value="START-like_dom_sf"/>
</dbReference>
<dbReference type="InterPro" id="IPR019587">
    <property type="entry name" value="Polyketide_cyclase/dehydratase"/>
</dbReference>
<evidence type="ECO:0000313" key="1">
    <source>
        <dbReference type="EMBL" id="CAA9367506.1"/>
    </source>
</evidence>
<organism evidence="1">
    <name type="scientific">uncultured Nocardioidaceae bacterium</name>
    <dbReference type="NCBI Taxonomy" id="253824"/>
    <lineage>
        <taxon>Bacteria</taxon>
        <taxon>Bacillati</taxon>
        <taxon>Actinomycetota</taxon>
        <taxon>Actinomycetes</taxon>
        <taxon>Propionibacteriales</taxon>
        <taxon>Nocardioidaceae</taxon>
        <taxon>environmental samples</taxon>
    </lineage>
</organism>
<sequence length="167" mass="18809">MSRTTLCSNRPRSGYGWDMATDVDIIETVNAPLDVTFAYVADYRTIPEWMFGVKKFEPVTDKDYGQGSVFDVSLSLGVPINTRIETVEFEEDKVIGMDSVKGFKAKSRWYFEADGPDRTKVTAKVSYELPFGPAGRGMGKIMQPFVKQAVNHISQHLKANLENRTTR</sequence>
<protein>
    <recommendedName>
        <fullName evidence="2">Coenzyme Q-binding protein COQ10 START domain-containing protein</fullName>
    </recommendedName>
</protein>
<dbReference type="Gene3D" id="3.30.530.20">
    <property type="match status" value="1"/>
</dbReference>